<protein>
    <submittedName>
        <fullName evidence="2">Uncharacterized protein</fullName>
    </submittedName>
</protein>
<dbReference type="AlphaFoldDB" id="A0A453EYU6"/>
<reference evidence="3" key="1">
    <citation type="journal article" date="2014" name="Science">
        <title>Ancient hybridizations among the ancestral genomes of bread wheat.</title>
        <authorList>
            <consortium name="International Wheat Genome Sequencing Consortium,"/>
            <person name="Marcussen T."/>
            <person name="Sandve S.R."/>
            <person name="Heier L."/>
            <person name="Spannagl M."/>
            <person name="Pfeifer M."/>
            <person name="Jakobsen K.S."/>
            <person name="Wulff B.B."/>
            <person name="Steuernagel B."/>
            <person name="Mayer K.F."/>
            <person name="Olsen O.A."/>
        </authorList>
    </citation>
    <scope>NUCLEOTIDE SEQUENCE [LARGE SCALE GENOMIC DNA]</scope>
    <source>
        <strain evidence="3">cv. AL8/78</strain>
    </source>
</reference>
<reference evidence="2" key="4">
    <citation type="submission" date="2019-03" db="UniProtKB">
        <authorList>
            <consortium name="EnsemblPlants"/>
        </authorList>
    </citation>
    <scope>IDENTIFICATION</scope>
</reference>
<dbReference type="Proteomes" id="UP000015105">
    <property type="component" value="Chromosome 3D"/>
</dbReference>
<dbReference type="Gramene" id="AET3Gv20518900.6">
    <property type="protein sequence ID" value="AET3Gv20518900.6"/>
    <property type="gene ID" value="AET3Gv20518900"/>
</dbReference>
<dbReference type="EnsemblPlants" id="AET3Gv20518900.1">
    <property type="protein sequence ID" value="AET3Gv20518900.1"/>
    <property type="gene ID" value="AET3Gv20518900"/>
</dbReference>
<sequence length="164" mass="17488">MRRPRAVPTPPRSRPTSPPTSRTSAAHEQDLRRPLGGPPPATGRNFVAHPRAGPSPVRHPRHSLSAPTPPPNGAVLIRFGHQAGPLGRRLLVVVAVVDASTATVAACGRRRRPRSPHPTTIADGWCTPIPVPAPASTELFVILKFIVAVLPIILKFRVAVRVGC</sequence>
<dbReference type="EnsemblPlants" id="AET3Gv20518900.6">
    <property type="protein sequence ID" value="AET3Gv20518900.6"/>
    <property type="gene ID" value="AET3Gv20518900"/>
</dbReference>
<dbReference type="Gramene" id="AET3Gv20518900.5">
    <property type="protein sequence ID" value="AET3Gv20518900.5"/>
    <property type="gene ID" value="AET3Gv20518900"/>
</dbReference>
<feature type="region of interest" description="Disordered" evidence="1">
    <location>
        <begin position="1"/>
        <end position="72"/>
    </location>
</feature>
<reference evidence="3" key="2">
    <citation type="journal article" date="2017" name="Nat. Plants">
        <title>The Aegilops tauschii genome reveals multiple impacts of transposons.</title>
        <authorList>
            <person name="Zhao G."/>
            <person name="Zou C."/>
            <person name="Li K."/>
            <person name="Wang K."/>
            <person name="Li T."/>
            <person name="Gao L."/>
            <person name="Zhang X."/>
            <person name="Wang H."/>
            <person name="Yang Z."/>
            <person name="Liu X."/>
            <person name="Jiang W."/>
            <person name="Mao L."/>
            <person name="Kong X."/>
            <person name="Jiao Y."/>
            <person name="Jia J."/>
        </authorList>
    </citation>
    <scope>NUCLEOTIDE SEQUENCE [LARGE SCALE GENOMIC DNA]</scope>
    <source>
        <strain evidence="3">cv. AL8/78</strain>
    </source>
</reference>
<dbReference type="Gramene" id="AET3Gv20518900.1">
    <property type="protein sequence ID" value="AET3Gv20518900.1"/>
    <property type="gene ID" value="AET3Gv20518900"/>
</dbReference>
<reference evidence="2" key="3">
    <citation type="journal article" date="2017" name="Nature">
        <title>Genome sequence of the progenitor of the wheat D genome Aegilops tauschii.</title>
        <authorList>
            <person name="Luo M.C."/>
            <person name="Gu Y.Q."/>
            <person name="Puiu D."/>
            <person name="Wang H."/>
            <person name="Twardziok S.O."/>
            <person name="Deal K.R."/>
            <person name="Huo N."/>
            <person name="Zhu T."/>
            <person name="Wang L."/>
            <person name="Wang Y."/>
            <person name="McGuire P.E."/>
            <person name="Liu S."/>
            <person name="Long H."/>
            <person name="Ramasamy R.K."/>
            <person name="Rodriguez J.C."/>
            <person name="Van S.L."/>
            <person name="Yuan L."/>
            <person name="Wang Z."/>
            <person name="Xia Z."/>
            <person name="Xiao L."/>
            <person name="Anderson O.D."/>
            <person name="Ouyang S."/>
            <person name="Liang Y."/>
            <person name="Zimin A.V."/>
            <person name="Pertea G."/>
            <person name="Qi P."/>
            <person name="Bennetzen J.L."/>
            <person name="Dai X."/>
            <person name="Dawson M.W."/>
            <person name="Muller H.G."/>
            <person name="Kugler K."/>
            <person name="Rivarola-Duarte L."/>
            <person name="Spannagl M."/>
            <person name="Mayer K.F.X."/>
            <person name="Lu F.H."/>
            <person name="Bevan M.W."/>
            <person name="Leroy P."/>
            <person name="Li P."/>
            <person name="You F.M."/>
            <person name="Sun Q."/>
            <person name="Liu Z."/>
            <person name="Lyons E."/>
            <person name="Wicker T."/>
            <person name="Salzberg S.L."/>
            <person name="Devos K.M."/>
            <person name="Dvorak J."/>
        </authorList>
    </citation>
    <scope>NUCLEOTIDE SEQUENCE [LARGE SCALE GENOMIC DNA]</scope>
    <source>
        <strain evidence="2">cv. AL8/78</strain>
    </source>
</reference>
<accession>A0A453EYU6</accession>
<evidence type="ECO:0000313" key="2">
    <source>
        <dbReference type="EnsemblPlants" id="AET3Gv20518900.5"/>
    </source>
</evidence>
<evidence type="ECO:0000313" key="3">
    <source>
        <dbReference type="Proteomes" id="UP000015105"/>
    </source>
</evidence>
<keyword evidence="3" id="KW-1185">Reference proteome</keyword>
<dbReference type="Gramene" id="AET3Gv20518900.7">
    <property type="protein sequence ID" value="AET3Gv20518900.7"/>
    <property type="gene ID" value="AET3Gv20518900"/>
</dbReference>
<reference evidence="2" key="5">
    <citation type="journal article" date="2021" name="G3 (Bethesda)">
        <title>Aegilops tauschii genome assembly Aet v5.0 features greater sequence contiguity and improved annotation.</title>
        <authorList>
            <person name="Wang L."/>
            <person name="Zhu T."/>
            <person name="Rodriguez J.C."/>
            <person name="Deal K.R."/>
            <person name="Dubcovsky J."/>
            <person name="McGuire P.E."/>
            <person name="Lux T."/>
            <person name="Spannagl M."/>
            <person name="Mayer K.F.X."/>
            <person name="Baldrich P."/>
            <person name="Meyers B.C."/>
            <person name="Huo N."/>
            <person name="Gu Y.Q."/>
            <person name="Zhou H."/>
            <person name="Devos K.M."/>
            <person name="Bennetzen J.L."/>
            <person name="Unver T."/>
            <person name="Budak H."/>
            <person name="Gulick P.J."/>
            <person name="Galiba G."/>
            <person name="Kalapos B."/>
            <person name="Nelson D.R."/>
            <person name="Li P."/>
            <person name="You F.M."/>
            <person name="Luo M.C."/>
            <person name="Dvorak J."/>
        </authorList>
    </citation>
    <scope>NUCLEOTIDE SEQUENCE [LARGE SCALE GENOMIC DNA]</scope>
    <source>
        <strain evidence="2">cv. AL8/78</strain>
    </source>
</reference>
<dbReference type="EnsemblPlants" id="AET3Gv20518900.7">
    <property type="protein sequence ID" value="AET3Gv20518900.7"/>
    <property type="gene ID" value="AET3Gv20518900"/>
</dbReference>
<evidence type="ECO:0000256" key="1">
    <source>
        <dbReference type="SAM" id="MobiDB-lite"/>
    </source>
</evidence>
<feature type="compositionally biased region" description="Pro residues" evidence="1">
    <location>
        <begin position="7"/>
        <end position="18"/>
    </location>
</feature>
<dbReference type="EnsemblPlants" id="AET3Gv20518900.5">
    <property type="protein sequence ID" value="AET3Gv20518900.5"/>
    <property type="gene ID" value="AET3Gv20518900"/>
</dbReference>
<name>A0A453EYU6_AEGTS</name>
<organism evidence="2 3">
    <name type="scientific">Aegilops tauschii subsp. strangulata</name>
    <name type="common">Goatgrass</name>
    <dbReference type="NCBI Taxonomy" id="200361"/>
    <lineage>
        <taxon>Eukaryota</taxon>
        <taxon>Viridiplantae</taxon>
        <taxon>Streptophyta</taxon>
        <taxon>Embryophyta</taxon>
        <taxon>Tracheophyta</taxon>
        <taxon>Spermatophyta</taxon>
        <taxon>Magnoliopsida</taxon>
        <taxon>Liliopsida</taxon>
        <taxon>Poales</taxon>
        <taxon>Poaceae</taxon>
        <taxon>BOP clade</taxon>
        <taxon>Pooideae</taxon>
        <taxon>Triticodae</taxon>
        <taxon>Triticeae</taxon>
        <taxon>Triticinae</taxon>
        <taxon>Aegilops</taxon>
    </lineage>
</organism>
<proteinExistence type="predicted"/>